<dbReference type="InterPro" id="IPR006145">
    <property type="entry name" value="PsdUridine_synth_RsuA/RluA"/>
</dbReference>
<evidence type="ECO:0000313" key="5">
    <source>
        <dbReference type="Proteomes" id="UP001189429"/>
    </source>
</evidence>
<evidence type="ECO:0000313" key="4">
    <source>
        <dbReference type="EMBL" id="CAK0894183.1"/>
    </source>
</evidence>
<evidence type="ECO:0000256" key="1">
    <source>
        <dbReference type="ARBA" id="ARBA00010876"/>
    </source>
</evidence>
<dbReference type="InterPro" id="IPR020103">
    <property type="entry name" value="PsdUridine_synth_cat_dom_sf"/>
</dbReference>
<dbReference type="InterPro" id="IPR050188">
    <property type="entry name" value="RluA_PseudoU_synthase"/>
</dbReference>
<feature type="region of interest" description="Disordered" evidence="2">
    <location>
        <begin position="325"/>
        <end position="370"/>
    </location>
</feature>
<dbReference type="SUPFAM" id="SSF55120">
    <property type="entry name" value="Pseudouridine synthase"/>
    <property type="match status" value="1"/>
</dbReference>
<evidence type="ECO:0000259" key="3">
    <source>
        <dbReference type="Pfam" id="PF00849"/>
    </source>
</evidence>
<dbReference type="Gene3D" id="3.30.2350.10">
    <property type="entry name" value="Pseudouridine synthase"/>
    <property type="match status" value="1"/>
</dbReference>
<accession>A0ABN9X8H6</accession>
<dbReference type="EMBL" id="CAUYUJ010019856">
    <property type="protein sequence ID" value="CAK0894183.1"/>
    <property type="molecule type" value="Genomic_DNA"/>
</dbReference>
<gene>
    <name evidence="4" type="ORF">PCOR1329_LOCUS73282</name>
</gene>
<reference evidence="4" key="1">
    <citation type="submission" date="2023-10" db="EMBL/GenBank/DDBJ databases">
        <authorList>
            <person name="Chen Y."/>
            <person name="Shah S."/>
            <person name="Dougan E. K."/>
            <person name="Thang M."/>
            <person name="Chan C."/>
        </authorList>
    </citation>
    <scope>NUCLEOTIDE SEQUENCE [LARGE SCALE GENOMIC DNA]</scope>
</reference>
<organism evidence="4 5">
    <name type="scientific">Prorocentrum cordatum</name>
    <dbReference type="NCBI Taxonomy" id="2364126"/>
    <lineage>
        <taxon>Eukaryota</taxon>
        <taxon>Sar</taxon>
        <taxon>Alveolata</taxon>
        <taxon>Dinophyceae</taxon>
        <taxon>Prorocentrales</taxon>
        <taxon>Prorocentraceae</taxon>
        <taxon>Prorocentrum</taxon>
    </lineage>
</organism>
<keyword evidence="5" id="KW-1185">Reference proteome</keyword>
<dbReference type="Proteomes" id="UP001189429">
    <property type="component" value="Unassembled WGS sequence"/>
</dbReference>
<sequence length="667" mass="70405">MVSEDREPPQDEEVAAAVEAAIQARGGAVAAHLLFQSAPELRKMLADRRLLRFLRCFPDRFEIADGSPREPAEIRTRRPLPPGGVAVDDAQPHVVCARRLLAESVWAALIKHGSRSCPGLADGAAREPGPTPLPWLVRDKAVRQRLQGLLVVRPSLPLLHHRDAALVAELGRSGAWWATLAAHLEAFLAEWPVDQATLPAPELVEEPHLPCMVEAGTSAGRLRELGYRCPCRVHVAVRAKPAAPGAGTGADSGHADKELAARLLLLLDGSSAPLDRVGKDPRVQRLLRQSRWAGDCRGLLAWLRERPELFCLSPAATGQLLVAPAGAGHATGPRRGAAAPRRKPARRPQAADGGSDSEGLPSCSASGWSGDPSRQCLGPVVVLGEAPGVIAVLKEAGVTTEQLLARLRAQLLDAGADGEVASVSRLDRMTSGVLVAARGGATAFLAVKAQFAGRSVQKEYLALCGGEPLGPPGSEGEVSRRLLLGRGQYRAFVSPKGKEARTLYRVLAAHRHPLAGPGLGGDELGPALGRLALAGGPRRTLSLLRVQPVTGRTHQIRAHLAHLGRPLVADLKYSPRRGRQDLLWCPRLFLHCARVELRDLEGAPFVALAPLPEDLRRTLRALPLAGSGGQGGGAGAAPAGAEEVDASEGACRECAGEADGGLYTARD</sequence>
<protein>
    <recommendedName>
        <fullName evidence="3">Pseudouridine synthase RsuA/RluA-like domain-containing protein</fullName>
    </recommendedName>
</protein>
<dbReference type="Pfam" id="PF00849">
    <property type="entry name" value="PseudoU_synth_2"/>
    <property type="match status" value="1"/>
</dbReference>
<feature type="compositionally biased region" description="Low complexity" evidence="2">
    <location>
        <begin position="325"/>
        <end position="339"/>
    </location>
</feature>
<comment type="similarity">
    <text evidence="1">Belongs to the pseudouridine synthase RluA family.</text>
</comment>
<proteinExistence type="inferred from homology"/>
<dbReference type="CDD" id="cd02869">
    <property type="entry name" value="PseudoU_synth_RluA_like"/>
    <property type="match status" value="1"/>
</dbReference>
<feature type="domain" description="Pseudouridine synthase RsuA/RluA-like" evidence="3">
    <location>
        <begin position="392"/>
        <end position="562"/>
    </location>
</feature>
<comment type="caution">
    <text evidence="4">The sequence shown here is derived from an EMBL/GenBank/DDBJ whole genome shotgun (WGS) entry which is preliminary data.</text>
</comment>
<evidence type="ECO:0000256" key="2">
    <source>
        <dbReference type="SAM" id="MobiDB-lite"/>
    </source>
</evidence>
<dbReference type="PANTHER" id="PTHR21600:SF87">
    <property type="entry name" value="RNA PSEUDOURIDYLATE SYNTHASE DOMAIN-CONTAINING PROTEIN 1"/>
    <property type="match status" value="1"/>
</dbReference>
<dbReference type="PANTHER" id="PTHR21600">
    <property type="entry name" value="MITOCHONDRIAL RNA PSEUDOURIDINE SYNTHASE"/>
    <property type="match status" value="1"/>
</dbReference>
<name>A0ABN9X8H6_9DINO</name>